<dbReference type="GO" id="GO:1903457">
    <property type="term" value="P:lactate catabolic process"/>
    <property type="evidence" value="ECO:0007669"/>
    <property type="project" value="TreeGrafter"/>
</dbReference>
<evidence type="ECO:0000256" key="4">
    <source>
        <dbReference type="ARBA" id="ARBA00022827"/>
    </source>
</evidence>
<evidence type="ECO:0000313" key="10">
    <source>
        <dbReference type="Proteomes" id="UP000240681"/>
    </source>
</evidence>
<dbReference type="EC" id="1.1.2.4" evidence="7"/>
<accession>A0A2R6B486</accession>
<dbReference type="Proteomes" id="UP000240681">
    <property type="component" value="Unassembled WGS sequence"/>
</dbReference>
<dbReference type="PANTHER" id="PTHR11748">
    <property type="entry name" value="D-LACTATE DEHYDROGENASE"/>
    <property type="match status" value="1"/>
</dbReference>
<dbReference type="SUPFAM" id="SSF56176">
    <property type="entry name" value="FAD-binding/transporter-associated domain-like"/>
    <property type="match status" value="1"/>
</dbReference>
<comment type="cofactor">
    <cofactor evidence="1">
        <name>FAD</name>
        <dbReference type="ChEBI" id="CHEBI:57692"/>
    </cofactor>
</comment>
<dbReference type="GO" id="GO:0004458">
    <property type="term" value="F:D-lactate dehydrogenase (cytochrome) activity"/>
    <property type="evidence" value="ECO:0007669"/>
    <property type="project" value="UniProtKB-EC"/>
</dbReference>
<dbReference type="InterPro" id="IPR016164">
    <property type="entry name" value="FAD-linked_Oxase-like_C"/>
</dbReference>
<dbReference type="InterPro" id="IPR036318">
    <property type="entry name" value="FAD-bd_PCMH-like_sf"/>
</dbReference>
<evidence type="ECO:0000256" key="5">
    <source>
        <dbReference type="ARBA" id="ARBA00022946"/>
    </source>
</evidence>
<evidence type="ECO:0000256" key="6">
    <source>
        <dbReference type="ARBA" id="ARBA00023002"/>
    </source>
</evidence>
<dbReference type="Pfam" id="PF02913">
    <property type="entry name" value="FAD-oxidase_C"/>
    <property type="match status" value="1"/>
</dbReference>
<name>A0A2R6B486_9ARCH</name>
<dbReference type="InterPro" id="IPR016171">
    <property type="entry name" value="Vanillyl_alc_oxidase_C-sub2"/>
</dbReference>
<dbReference type="PANTHER" id="PTHR11748:SF111">
    <property type="entry name" value="D-LACTATE DEHYDROGENASE, MITOCHONDRIAL-RELATED"/>
    <property type="match status" value="1"/>
</dbReference>
<keyword evidence="6" id="KW-0560">Oxidoreductase</keyword>
<dbReference type="AlphaFoldDB" id="A0A2R6B486"/>
<dbReference type="InterPro" id="IPR004113">
    <property type="entry name" value="FAD-bd_oxidored_4_C"/>
</dbReference>
<keyword evidence="4" id="KW-0274">FAD</keyword>
<comment type="caution">
    <text evidence="9">The sequence shown here is derived from an EMBL/GenBank/DDBJ whole genome shotgun (WGS) entry which is preliminary data.</text>
</comment>
<dbReference type="GO" id="GO:0008720">
    <property type="term" value="F:D-lactate dehydrogenase (NAD+) activity"/>
    <property type="evidence" value="ECO:0007669"/>
    <property type="project" value="TreeGrafter"/>
</dbReference>
<dbReference type="InterPro" id="IPR016166">
    <property type="entry name" value="FAD-bd_PCMH"/>
</dbReference>
<protein>
    <recommendedName>
        <fullName evidence="7">D-lactate dehydrogenase (cytochrome)</fullName>
        <ecNumber evidence="7">1.1.2.4</ecNumber>
    </recommendedName>
</protein>
<dbReference type="Pfam" id="PF01565">
    <property type="entry name" value="FAD_binding_4"/>
    <property type="match status" value="1"/>
</dbReference>
<comment type="similarity">
    <text evidence="2">Belongs to the FAD-binding oxidoreductase/transferase type 4 family.</text>
</comment>
<feature type="domain" description="FAD-binding PCMH-type" evidence="8">
    <location>
        <begin position="46"/>
        <end position="230"/>
    </location>
</feature>
<gene>
    <name evidence="9" type="ORF">B9Q09_05795</name>
</gene>
<evidence type="ECO:0000313" key="9">
    <source>
        <dbReference type="EMBL" id="PSN93477.1"/>
    </source>
</evidence>
<dbReference type="InterPro" id="IPR006094">
    <property type="entry name" value="Oxid_FAD_bind_N"/>
</dbReference>
<keyword evidence="5" id="KW-0809">Transit peptide</keyword>
<evidence type="ECO:0000256" key="1">
    <source>
        <dbReference type="ARBA" id="ARBA00001974"/>
    </source>
</evidence>
<proteinExistence type="inferred from homology"/>
<sequence length="508" mass="57200">MEILSIDKKILDELRSIVGEENVKTEIHHRALRAATPTPFPLHKWEQHVPDVVVLPGSSDEVSEVVKIANKYKVPIVPRAGGTGLNDGAVPLKRGILLDIKRMNRILEVDEENMTITVETGINNQELSRTLKQYFDLWWPFDPASFPVSIIGGNIGTNAWSLISGISGHIKDLVLSMEVVLPTGKIIEVGEGGGKKIRKSSTGYRVKELFLGHQGTLGIVTKATLEVFPRPEVEFPAFFGYQSFTEAWKSLGKISRSFLRTLASTVLFDEEKVEFLRRDDEAYIPLPSNIKSVIATAFYGTKEEVEAASNVLFRIIKEGGGIYLGEQLSEGDWASRHDRYHLALHGRDKEGYVMPSTWHCEDAAIVYSELPYVREKWHNLVKTYREKYGIFDDGGMFMYNNNPFKPWGDYLTEIDIFIAEMELDDEKWNAWVELKRKISEVTLEHGGSITACHGATRPGDAELIPIELKNGTYELMKSLKRILDPNNIMNPGKFGLDIAYLEEGSGLR</sequence>
<keyword evidence="3" id="KW-0285">Flavoprotein</keyword>
<evidence type="ECO:0000256" key="2">
    <source>
        <dbReference type="ARBA" id="ARBA00008000"/>
    </source>
</evidence>
<dbReference type="InterPro" id="IPR016169">
    <property type="entry name" value="FAD-bd_PCMH_sub2"/>
</dbReference>
<evidence type="ECO:0000256" key="7">
    <source>
        <dbReference type="ARBA" id="ARBA00038897"/>
    </source>
</evidence>
<reference evidence="9 10" key="1">
    <citation type="submission" date="2017-04" db="EMBL/GenBank/DDBJ databases">
        <title>Novel microbial lineages endemic to geothermal iron-oxide mats fill important gaps in the evolutionary history of Archaea.</title>
        <authorList>
            <person name="Jay Z.J."/>
            <person name="Beam J.P."/>
            <person name="Dlakic M."/>
            <person name="Rusch D.B."/>
            <person name="Kozubal M.A."/>
            <person name="Inskeep W.P."/>
        </authorList>
    </citation>
    <scope>NUCLEOTIDE SEQUENCE [LARGE SCALE GENOMIC DNA]</scope>
    <source>
        <strain evidence="9">ECH_B_SAG-C16</strain>
    </source>
</reference>
<dbReference type="Gene3D" id="1.10.45.10">
    <property type="entry name" value="Vanillyl-alcohol Oxidase, Chain A, domain 4"/>
    <property type="match status" value="1"/>
</dbReference>
<dbReference type="GO" id="GO:0071949">
    <property type="term" value="F:FAD binding"/>
    <property type="evidence" value="ECO:0007669"/>
    <property type="project" value="InterPro"/>
</dbReference>
<evidence type="ECO:0000256" key="3">
    <source>
        <dbReference type="ARBA" id="ARBA00022630"/>
    </source>
</evidence>
<dbReference type="FunFam" id="1.10.45.10:FF:000001">
    <property type="entry name" value="D-lactate dehydrogenase mitochondrial"/>
    <property type="match status" value="1"/>
</dbReference>
<organism evidence="9 10">
    <name type="scientific">Candidatus Marsarchaeota G2 archaeon ECH_B_SAG-C16</name>
    <dbReference type="NCBI Taxonomy" id="1978163"/>
    <lineage>
        <taxon>Archaea</taxon>
        <taxon>Candidatus Marsarchaeota</taxon>
        <taxon>Candidatus Marsarchaeota group 2</taxon>
    </lineage>
</organism>
<dbReference type="PROSITE" id="PS51387">
    <property type="entry name" value="FAD_PCMH"/>
    <property type="match status" value="1"/>
</dbReference>
<dbReference type="SUPFAM" id="SSF55103">
    <property type="entry name" value="FAD-linked oxidases, C-terminal domain"/>
    <property type="match status" value="1"/>
</dbReference>
<dbReference type="EMBL" id="NEXK01000106">
    <property type="protein sequence ID" value="PSN93477.1"/>
    <property type="molecule type" value="Genomic_DNA"/>
</dbReference>
<evidence type="ECO:0000259" key="8">
    <source>
        <dbReference type="PROSITE" id="PS51387"/>
    </source>
</evidence>
<dbReference type="Gene3D" id="3.30.465.10">
    <property type="match status" value="1"/>
</dbReference>